<feature type="compositionally biased region" description="Polar residues" evidence="1">
    <location>
        <begin position="670"/>
        <end position="682"/>
    </location>
</feature>
<evidence type="ECO:0000256" key="1">
    <source>
        <dbReference type="SAM" id="MobiDB-lite"/>
    </source>
</evidence>
<dbReference type="InterPro" id="IPR003604">
    <property type="entry name" value="Matrin/U1-like-C_Znf_C2H2"/>
</dbReference>
<dbReference type="GO" id="GO:0008270">
    <property type="term" value="F:zinc ion binding"/>
    <property type="evidence" value="ECO:0007669"/>
    <property type="project" value="InterPro"/>
</dbReference>
<organism evidence="3 4">
    <name type="scientific">Muraenolepis orangiensis</name>
    <name type="common">Patagonian moray cod</name>
    <dbReference type="NCBI Taxonomy" id="630683"/>
    <lineage>
        <taxon>Eukaryota</taxon>
        <taxon>Metazoa</taxon>
        <taxon>Chordata</taxon>
        <taxon>Craniata</taxon>
        <taxon>Vertebrata</taxon>
        <taxon>Euteleostomi</taxon>
        <taxon>Actinopterygii</taxon>
        <taxon>Neopterygii</taxon>
        <taxon>Teleostei</taxon>
        <taxon>Neoteleostei</taxon>
        <taxon>Acanthomorphata</taxon>
        <taxon>Zeiogadaria</taxon>
        <taxon>Gadariae</taxon>
        <taxon>Gadiformes</taxon>
        <taxon>Muraenolepidoidei</taxon>
        <taxon>Muraenolepididae</taxon>
        <taxon>Muraenolepis</taxon>
    </lineage>
</organism>
<feature type="compositionally biased region" description="Low complexity" evidence="1">
    <location>
        <begin position="651"/>
        <end position="665"/>
    </location>
</feature>
<feature type="compositionally biased region" description="Basic and acidic residues" evidence="1">
    <location>
        <begin position="706"/>
        <end position="738"/>
    </location>
</feature>
<feature type="region of interest" description="Disordered" evidence="1">
    <location>
        <begin position="601"/>
        <end position="783"/>
    </location>
</feature>
<dbReference type="Proteomes" id="UP001148018">
    <property type="component" value="Unassembled WGS sequence"/>
</dbReference>
<feature type="region of interest" description="Disordered" evidence="1">
    <location>
        <begin position="853"/>
        <end position="973"/>
    </location>
</feature>
<protein>
    <recommendedName>
        <fullName evidence="2">U1-type domain-containing protein</fullName>
    </recommendedName>
</protein>
<dbReference type="SMART" id="SM00451">
    <property type="entry name" value="ZnF_U1"/>
    <property type="match status" value="2"/>
</dbReference>
<feature type="domain" description="U1-type" evidence="2">
    <location>
        <begin position="986"/>
        <end position="1021"/>
    </location>
</feature>
<feature type="compositionally biased region" description="Basic and acidic residues" evidence="1">
    <location>
        <begin position="185"/>
        <end position="201"/>
    </location>
</feature>
<evidence type="ECO:0000313" key="3">
    <source>
        <dbReference type="EMBL" id="KAJ3587257.1"/>
    </source>
</evidence>
<feature type="compositionally biased region" description="Basic and acidic residues" evidence="1">
    <location>
        <begin position="395"/>
        <end position="409"/>
    </location>
</feature>
<comment type="caution">
    <text evidence="3">The sequence shown here is derived from an EMBL/GenBank/DDBJ whole genome shotgun (WGS) entry which is preliminary data.</text>
</comment>
<feature type="region of interest" description="Disordered" evidence="1">
    <location>
        <begin position="395"/>
        <end position="435"/>
    </location>
</feature>
<feature type="compositionally biased region" description="Basic and acidic residues" evidence="1">
    <location>
        <begin position="956"/>
        <end position="969"/>
    </location>
</feature>
<sequence length="1029" mass="112765">MSSHNLPYWMFPPETTETPPPDYDSQRAAVGAESDFYGLPQSTPSSARQRSPLPSPPPSSSYAFYGGQVSDVALGLLQSYGLEPTDLVRLAEMPEEMLNLDSLPQLLRDLKEGRNTDPPPLMSLSIPTPRSTRRATSPCPAAAPVSSSSSSSSPPAVVIDDKWAQIRNQPVQYPLGHILSPSESRSSERLSSKWPDHRVDPRPPPAARSYKHLSGTETPLAPPPPSFSSSSSCYVLDYGHQGRSADQGKQRREERYESPSHSQPASGRIPPPRYPQSDSTCNYGSGLPRQTHRAQPRAERRWPDPLPHSRGGTGQALAAVAAPAAPSRKEALDFHGSPPGAFPYSCSLCAIMAQSDKQEGSQVWQQHINGSQHADKQLALLQRYPAWDCRLEKKSRFEDQPAKPKDNPRPGHRPQASNEKPGFQPNAKRGRKSGEEKVLCARFESQSVGEDRLRALIEPFGKIVQVLMFPSLAFVEMGSSSQAMDLDKYYRANPAAGQVTFQISSSFNFLPKSRVLSFTPAPKGEDGFSDLLSVVKRFGPPLYTLALPSLVFVEMKEKVDAQNLVEYYSTNSLKINGDVLKVTFSAEYKTLMRLTAAKKYEEQGAGGSSVTKKSRSPSPRRKESRQDGRQGSRQRHSASDMKSLREEKKAVVVAATAPAPSGPTAEVETPASSDPETSQAGPTQDPVEVSDEESDIEGMAVIGEDGEIKVKEEPDEISKKERTSGPEPKKLKKERGQEPDIMVLLENCITLDELGEEDEVEEESDDEDKQEEGESKGIYFQNLPSVSYTDTEFVDPVKVDGNAVQNVLVPDGQESSIQMSSCSEALLASRELGNNPGFKGSVSDVALTHRYPGLSAGGKVLSDPGPEEEVRWSSSPARASEKEGLNQMTSHPVESIPQPAGTEESSQVSPEEEEKKESASSRKCSSEEPEVPHKEEEETTTLPQEVDGVEEMASDPESKDHEEPDREGVVETTPTPDVCAEFVRPVVGYFCNLCEVIYVDEDEAKTTHCSSLTHYQKYKEHTGRDPWSS</sequence>
<proteinExistence type="predicted"/>
<name>A0A9Q0DFB1_9TELE</name>
<feature type="compositionally biased region" description="Basic and acidic residues" evidence="1">
    <location>
        <begin position="913"/>
        <end position="936"/>
    </location>
</feature>
<dbReference type="InterPro" id="IPR012677">
    <property type="entry name" value="Nucleotide-bd_a/b_plait_sf"/>
</dbReference>
<dbReference type="Gene3D" id="3.30.70.330">
    <property type="match status" value="2"/>
</dbReference>
<dbReference type="GO" id="GO:0003676">
    <property type="term" value="F:nucleic acid binding"/>
    <property type="evidence" value="ECO:0007669"/>
    <property type="project" value="InterPro"/>
</dbReference>
<reference evidence="3" key="1">
    <citation type="submission" date="2022-07" db="EMBL/GenBank/DDBJ databases">
        <title>Chromosome-level genome of Muraenolepis orangiensis.</title>
        <authorList>
            <person name="Kim J."/>
        </authorList>
    </citation>
    <scope>NUCLEOTIDE SEQUENCE</scope>
    <source>
        <strain evidence="3">KU_S4_2022</strain>
        <tissue evidence="3">Muscle</tissue>
    </source>
</reference>
<gene>
    <name evidence="3" type="ORF">NHX12_010855</name>
</gene>
<accession>A0A9Q0DFB1</accession>
<feature type="compositionally biased region" description="Basic and acidic residues" evidence="1">
    <location>
        <begin position="620"/>
        <end position="630"/>
    </location>
</feature>
<dbReference type="AlphaFoldDB" id="A0A9Q0DFB1"/>
<dbReference type="SUPFAM" id="SSF54928">
    <property type="entry name" value="RNA-binding domain, RBD"/>
    <property type="match status" value="1"/>
</dbReference>
<feature type="compositionally biased region" description="Basic and acidic residues" evidence="1">
    <location>
        <begin position="246"/>
        <end position="258"/>
    </location>
</feature>
<dbReference type="OrthoDB" id="10072641at2759"/>
<feature type="region of interest" description="Disordered" evidence="1">
    <location>
        <begin position="175"/>
        <end position="317"/>
    </location>
</feature>
<keyword evidence="4" id="KW-1185">Reference proteome</keyword>
<feature type="region of interest" description="Disordered" evidence="1">
    <location>
        <begin position="110"/>
        <end position="156"/>
    </location>
</feature>
<dbReference type="EMBL" id="JANIIK010000116">
    <property type="protein sequence ID" value="KAJ3587257.1"/>
    <property type="molecule type" value="Genomic_DNA"/>
</dbReference>
<evidence type="ECO:0000313" key="4">
    <source>
        <dbReference type="Proteomes" id="UP001148018"/>
    </source>
</evidence>
<dbReference type="InterPro" id="IPR035979">
    <property type="entry name" value="RBD_domain_sf"/>
</dbReference>
<dbReference type="PANTHER" id="PTHR15592">
    <property type="entry name" value="MATRIN 3/NUCLEAR PROTEIN 220-RELATED"/>
    <property type="match status" value="1"/>
</dbReference>
<feature type="domain" description="U1-type" evidence="2">
    <location>
        <begin position="341"/>
        <end position="381"/>
    </location>
</feature>
<evidence type="ECO:0000259" key="2">
    <source>
        <dbReference type="SMART" id="SM00451"/>
    </source>
</evidence>
<feature type="compositionally biased region" description="Acidic residues" evidence="1">
    <location>
        <begin position="753"/>
        <end position="771"/>
    </location>
</feature>
<feature type="compositionally biased region" description="Basic and acidic residues" evidence="1">
    <location>
        <begin position="637"/>
        <end position="650"/>
    </location>
</feature>
<feature type="compositionally biased region" description="Low complexity" evidence="1">
    <location>
        <begin position="137"/>
        <end position="156"/>
    </location>
</feature>
<feature type="region of interest" description="Disordered" evidence="1">
    <location>
        <begin position="1"/>
        <end position="64"/>
    </location>
</feature>